<dbReference type="PROSITE" id="PS50005">
    <property type="entry name" value="TPR"/>
    <property type="match status" value="1"/>
</dbReference>
<dbReference type="RefSeq" id="WP_267311112.1">
    <property type="nucleotide sequence ID" value="NZ_JABXXU010000007.1"/>
</dbReference>
<feature type="signal peptide" evidence="2">
    <location>
        <begin position="1"/>
        <end position="18"/>
    </location>
</feature>
<dbReference type="InterPro" id="IPR019734">
    <property type="entry name" value="TPR_rpt"/>
</dbReference>
<evidence type="ECO:0000313" key="4">
    <source>
        <dbReference type="Proteomes" id="UP001516351"/>
    </source>
</evidence>
<dbReference type="Gene3D" id="1.25.40.10">
    <property type="entry name" value="Tetratricopeptide repeat domain"/>
    <property type="match status" value="1"/>
</dbReference>
<name>A0ABX2P7E5_9PROT</name>
<dbReference type="InterPro" id="IPR011990">
    <property type="entry name" value="TPR-like_helical_dom_sf"/>
</dbReference>
<keyword evidence="4" id="KW-1185">Reference proteome</keyword>
<dbReference type="SUPFAM" id="SSF48452">
    <property type="entry name" value="TPR-like"/>
    <property type="match status" value="1"/>
</dbReference>
<keyword evidence="2" id="KW-0732">Signal</keyword>
<evidence type="ECO:0000256" key="2">
    <source>
        <dbReference type="SAM" id="SignalP"/>
    </source>
</evidence>
<gene>
    <name evidence="3" type="ORF">HW542_13730</name>
</gene>
<evidence type="ECO:0000256" key="1">
    <source>
        <dbReference type="PROSITE-ProRule" id="PRU00339"/>
    </source>
</evidence>
<evidence type="ECO:0000313" key="3">
    <source>
        <dbReference type="EMBL" id="NVN47859.1"/>
    </source>
</evidence>
<sequence length="263" mass="27714">MKHAFGALAIGSSLWAGAALAHAPAQSLAQCIAPLPDTPDLVQEQAQEWLRHGGGREAHDCLAQADLALGAYRDAALEYQALSAVPAHERKGQADAAEGDAGYAEQEAGAWLLAGDGKAAEQAARLALKRDPSRLGLRLLLARSLSMQNDFAGGIAALGTLPEPGVPGGATDPFLVRALVTRAAAYRQLGQNEKGLADANQALALEHDNIEALLERGILEARLARYAEARHDWDQVIALSPDGHAAYLARQDEAVMDSDPDQN</sequence>
<organism evidence="3 4">
    <name type="scientific">Asaia spathodeae</name>
    <dbReference type="NCBI Taxonomy" id="657016"/>
    <lineage>
        <taxon>Bacteria</taxon>
        <taxon>Pseudomonadati</taxon>
        <taxon>Pseudomonadota</taxon>
        <taxon>Alphaproteobacteria</taxon>
        <taxon>Acetobacterales</taxon>
        <taxon>Acetobacteraceae</taxon>
        <taxon>Asaia</taxon>
    </lineage>
</organism>
<proteinExistence type="predicted"/>
<dbReference type="EMBL" id="JABXXV010000008">
    <property type="protein sequence ID" value="NVN47859.1"/>
    <property type="molecule type" value="Genomic_DNA"/>
</dbReference>
<comment type="caution">
    <text evidence="3">The sequence shown here is derived from an EMBL/GenBank/DDBJ whole genome shotgun (WGS) entry which is preliminary data.</text>
</comment>
<feature type="chain" id="PRO_5045107292" description="Tetratricopeptide repeat protein" evidence="2">
    <location>
        <begin position="19"/>
        <end position="263"/>
    </location>
</feature>
<accession>A0ABX2P7E5</accession>
<dbReference type="Proteomes" id="UP001516351">
    <property type="component" value="Unassembled WGS sequence"/>
</dbReference>
<evidence type="ECO:0008006" key="5">
    <source>
        <dbReference type="Google" id="ProtNLM"/>
    </source>
</evidence>
<keyword evidence="1" id="KW-0802">TPR repeat</keyword>
<feature type="repeat" description="TPR" evidence="1">
    <location>
        <begin position="210"/>
        <end position="243"/>
    </location>
</feature>
<reference evidence="3 4" key="1">
    <citation type="submission" date="2020-06" db="EMBL/GenBank/DDBJ databases">
        <title>Synonyms of Asaia species.</title>
        <authorList>
            <person name="Sombolestani A."/>
        </authorList>
    </citation>
    <scope>NUCLEOTIDE SEQUENCE [LARGE SCALE GENOMIC DNA]</scope>
    <source>
        <strain evidence="3 4">LMG 27047</strain>
    </source>
</reference>
<dbReference type="SMART" id="SM00028">
    <property type="entry name" value="TPR"/>
    <property type="match status" value="2"/>
</dbReference>
<protein>
    <recommendedName>
        <fullName evidence="5">Tetratricopeptide repeat protein</fullName>
    </recommendedName>
</protein>